<dbReference type="InterPro" id="IPR027802">
    <property type="entry name" value="Multi-ubiquitin_dom"/>
</dbReference>
<dbReference type="Proteomes" id="UP001595859">
    <property type="component" value="Unassembled WGS sequence"/>
</dbReference>
<gene>
    <name evidence="2" type="ORF">ACFPCV_38715</name>
</gene>
<evidence type="ECO:0000313" key="3">
    <source>
        <dbReference type="Proteomes" id="UP001595859"/>
    </source>
</evidence>
<reference evidence="3" key="1">
    <citation type="journal article" date="2019" name="Int. J. Syst. Evol. Microbiol.">
        <title>The Global Catalogue of Microorganisms (GCM) 10K type strain sequencing project: providing services to taxonomists for standard genome sequencing and annotation.</title>
        <authorList>
            <consortium name="The Broad Institute Genomics Platform"/>
            <consortium name="The Broad Institute Genome Sequencing Center for Infectious Disease"/>
            <person name="Wu L."/>
            <person name="Ma J."/>
        </authorList>
    </citation>
    <scope>NUCLEOTIDE SEQUENCE [LARGE SCALE GENOMIC DNA]</scope>
    <source>
        <strain evidence="3">ZS-22-S1</strain>
    </source>
</reference>
<comment type="caution">
    <text evidence="2">The sequence shown here is derived from an EMBL/GenBank/DDBJ whole genome shotgun (WGS) entry which is preliminary data.</text>
</comment>
<keyword evidence="3" id="KW-1185">Reference proteome</keyword>
<sequence length="90" mass="10281">MTHGKPDHDRPDQHFNIQIDREHFKVAEPKLTGTQLRQLPNPDIPADRDLYEVRPGDDDLLIEDSIEVEMRNGLRFFTAPGQINPGAPVK</sequence>
<dbReference type="EMBL" id="JBHSIS010000035">
    <property type="protein sequence ID" value="MFC4859461.1"/>
    <property type="molecule type" value="Genomic_DNA"/>
</dbReference>
<name>A0ABV9SFF0_9PSEU</name>
<evidence type="ECO:0000313" key="2">
    <source>
        <dbReference type="EMBL" id="MFC4859461.1"/>
    </source>
</evidence>
<dbReference type="RefSeq" id="WP_378062551.1">
    <property type="nucleotide sequence ID" value="NZ_JBHSIS010000035.1"/>
</dbReference>
<proteinExistence type="predicted"/>
<protein>
    <submittedName>
        <fullName evidence="2">Multiubiquitin domain-containing protein</fullName>
    </submittedName>
</protein>
<feature type="domain" description="Multi-ubiquitin" evidence="1">
    <location>
        <begin position="15"/>
        <end position="78"/>
    </location>
</feature>
<dbReference type="Pfam" id="PF14452">
    <property type="entry name" value="Multi_ubiq"/>
    <property type="match status" value="1"/>
</dbReference>
<organism evidence="2 3">
    <name type="scientific">Actinophytocola glycyrrhizae</name>
    <dbReference type="NCBI Taxonomy" id="2044873"/>
    <lineage>
        <taxon>Bacteria</taxon>
        <taxon>Bacillati</taxon>
        <taxon>Actinomycetota</taxon>
        <taxon>Actinomycetes</taxon>
        <taxon>Pseudonocardiales</taxon>
        <taxon>Pseudonocardiaceae</taxon>
    </lineage>
</organism>
<accession>A0ABV9SFF0</accession>
<evidence type="ECO:0000259" key="1">
    <source>
        <dbReference type="Pfam" id="PF14452"/>
    </source>
</evidence>